<organism evidence="20">
    <name type="scientific">Acromyrmex echinatior</name>
    <name type="common">Panamanian leafcutter ant</name>
    <name type="synonym">Acromyrmex octospinosus echinatior</name>
    <dbReference type="NCBI Taxonomy" id="103372"/>
    <lineage>
        <taxon>Eukaryota</taxon>
        <taxon>Metazoa</taxon>
        <taxon>Ecdysozoa</taxon>
        <taxon>Arthropoda</taxon>
        <taxon>Hexapoda</taxon>
        <taxon>Insecta</taxon>
        <taxon>Pterygota</taxon>
        <taxon>Neoptera</taxon>
        <taxon>Endopterygota</taxon>
        <taxon>Hymenoptera</taxon>
        <taxon>Apocrita</taxon>
        <taxon>Aculeata</taxon>
        <taxon>Formicoidea</taxon>
        <taxon>Formicidae</taxon>
        <taxon>Myrmicinae</taxon>
        <taxon>Acromyrmex</taxon>
    </lineage>
</organism>
<evidence type="ECO:0000259" key="18">
    <source>
        <dbReference type="PROSITE" id="PS50011"/>
    </source>
</evidence>
<dbReference type="GO" id="GO:0005886">
    <property type="term" value="C:plasma membrane"/>
    <property type="evidence" value="ECO:0007669"/>
    <property type="project" value="TreeGrafter"/>
</dbReference>
<evidence type="ECO:0000256" key="8">
    <source>
        <dbReference type="ARBA" id="ARBA00022840"/>
    </source>
</evidence>
<dbReference type="SUPFAM" id="SSF56112">
    <property type="entry name" value="Protein kinase-like (PK-like)"/>
    <property type="match status" value="1"/>
</dbReference>
<keyword evidence="9 17" id="KW-1133">Transmembrane helix</keyword>
<feature type="coiled-coil region" evidence="15">
    <location>
        <begin position="251"/>
        <end position="278"/>
    </location>
</feature>
<dbReference type="InParanoid" id="F4X802"/>
<dbReference type="InterPro" id="IPR001245">
    <property type="entry name" value="Ser-Thr/Tyr_kinase_cat_dom"/>
</dbReference>
<dbReference type="SMART" id="SM00220">
    <property type="entry name" value="S_TKc"/>
    <property type="match status" value="1"/>
</dbReference>
<evidence type="ECO:0000256" key="17">
    <source>
        <dbReference type="SAM" id="Phobius"/>
    </source>
</evidence>
<evidence type="ECO:0000256" key="7">
    <source>
        <dbReference type="ARBA" id="ARBA00022777"/>
    </source>
</evidence>
<evidence type="ECO:0000256" key="5">
    <source>
        <dbReference type="ARBA" id="ARBA00022729"/>
    </source>
</evidence>
<gene>
    <name evidence="19" type="ORF">G5I_14486</name>
</gene>
<comment type="catalytic activity">
    <reaction evidence="13">
        <text>L-tyrosyl-[protein] + ATP = O-phospho-L-tyrosyl-[protein] + ADP + H(+)</text>
        <dbReference type="Rhea" id="RHEA:10596"/>
        <dbReference type="Rhea" id="RHEA-COMP:10136"/>
        <dbReference type="Rhea" id="RHEA-COMP:20101"/>
        <dbReference type="ChEBI" id="CHEBI:15378"/>
        <dbReference type="ChEBI" id="CHEBI:30616"/>
        <dbReference type="ChEBI" id="CHEBI:46858"/>
        <dbReference type="ChEBI" id="CHEBI:61978"/>
        <dbReference type="ChEBI" id="CHEBI:456216"/>
        <dbReference type="EC" id="2.7.10.1"/>
    </reaction>
</comment>
<evidence type="ECO:0000256" key="1">
    <source>
        <dbReference type="ARBA" id="ARBA00004479"/>
    </source>
</evidence>
<evidence type="ECO:0000256" key="2">
    <source>
        <dbReference type="ARBA" id="ARBA00011902"/>
    </source>
</evidence>
<keyword evidence="11" id="KW-0829">Tyrosine-protein kinase</keyword>
<keyword evidence="3" id="KW-0808">Transferase</keyword>
<dbReference type="GO" id="GO:0005524">
    <property type="term" value="F:ATP binding"/>
    <property type="evidence" value="ECO:0007669"/>
    <property type="project" value="UniProtKB-UniRule"/>
</dbReference>
<dbReference type="InterPro" id="IPR011009">
    <property type="entry name" value="Kinase-like_dom_sf"/>
</dbReference>
<evidence type="ECO:0000256" key="12">
    <source>
        <dbReference type="ARBA" id="ARBA00023180"/>
    </source>
</evidence>
<dbReference type="OrthoDB" id="76173at2759"/>
<dbReference type="PROSITE" id="PS00109">
    <property type="entry name" value="PROTEIN_KINASE_TYR"/>
    <property type="match status" value="1"/>
</dbReference>
<feature type="domain" description="Protein kinase" evidence="18">
    <location>
        <begin position="1249"/>
        <end position="1566"/>
    </location>
</feature>
<keyword evidence="8 14" id="KW-0067">ATP-binding</keyword>
<keyword evidence="20" id="KW-1185">Reference proteome</keyword>
<evidence type="ECO:0000256" key="9">
    <source>
        <dbReference type="ARBA" id="ARBA00022989"/>
    </source>
</evidence>
<dbReference type="Gene3D" id="3.30.200.20">
    <property type="entry name" value="Phosphorylase Kinase, domain 1"/>
    <property type="match status" value="1"/>
</dbReference>
<keyword evidence="5" id="KW-0732">Signal</keyword>
<proteinExistence type="predicted"/>
<dbReference type="Gene3D" id="1.10.510.10">
    <property type="entry name" value="Transferase(Phosphotransferase) domain 1"/>
    <property type="match status" value="1"/>
</dbReference>
<accession>F4X802</accession>
<dbReference type="EMBL" id="GL888900">
    <property type="protein sequence ID" value="EGI57419.1"/>
    <property type="molecule type" value="Genomic_DNA"/>
</dbReference>
<dbReference type="STRING" id="103372.F4X802"/>
<feature type="compositionally biased region" description="Low complexity" evidence="16">
    <location>
        <begin position="448"/>
        <end position="467"/>
    </location>
</feature>
<dbReference type="GO" id="GO:0043235">
    <property type="term" value="C:receptor complex"/>
    <property type="evidence" value="ECO:0007669"/>
    <property type="project" value="TreeGrafter"/>
</dbReference>
<dbReference type="GO" id="GO:0007169">
    <property type="term" value="P:cell surface receptor protein tyrosine kinase signaling pathway"/>
    <property type="evidence" value="ECO:0007669"/>
    <property type="project" value="TreeGrafter"/>
</dbReference>
<dbReference type="EC" id="2.7.10.1" evidence="2"/>
<dbReference type="GO" id="GO:1902533">
    <property type="term" value="P:positive regulation of intracellular signal transduction"/>
    <property type="evidence" value="ECO:0007669"/>
    <property type="project" value="UniProtKB-ARBA"/>
</dbReference>
<dbReference type="PROSITE" id="PS50011">
    <property type="entry name" value="PROTEIN_KINASE_DOM"/>
    <property type="match status" value="1"/>
</dbReference>
<dbReference type="InterPro" id="IPR008266">
    <property type="entry name" value="Tyr_kinase_AS"/>
</dbReference>
<evidence type="ECO:0000313" key="19">
    <source>
        <dbReference type="EMBL" id="EGI57419.1"/>
    </source>
</evidence>
<dbReference type="GO" id="GO:0004714">
    <property type="term" value="F:transmembrane receptor protein tyrosine kinase activity"/>
    <property type="evidence" value="ECO:0007669"/>
    <property type="project" value="UniProtKB-EC"/>
</dbReference>
<dbReference type="CDD" id="cd00192">
    <property type="entry name" value="PTKc"/>
    <property type="match status" value="1"/>
</dbReference>
<evidence type="ECO:0000256" key="3">
    <source>
        <dbReference type="ARBA" id="ARBA00022679"/>
    </source>
</evidence>
<dbReference type="InterPro" id="IPR017441">
    <property type="entry name" value="Protein_kinase_ATP_BS"/>
</dbReference>
<feature type="compositionally biased region" description="Basic and acidic residues" evidence="16">
    <location>
        <begin position="468"/>
        <end position="479"/>
    </location>
</feature>
<dbReference type="SMART" id="SM00219">
    <property type="entry name" value="TyrKc"/>
    <property type="match status" value="1"/>
</dbReference>
<keyword evidence="10 17" id="KW-0472">Membrane</keyword>
<evidence type="ECO:0000256" key="15">
    <source>
        <dbReference type="SAM" id="Coils"/>
    </source>
</evidence>
<dbReference type="Proteomes" id="UP000007755">
    <property type="component" value="Unassembled WGS sequence"/>
</dbReference>
<dbReference type="InterPro" id="IPR000719">
    <property type="entry name" value="Prot_kinase_dom"/>
</dbReference>
<feature type="binding site" evidence="14">
    <location>
        <position position="1281"/>
    </location>
    <ligand>
        <name>ATP</name>
        <dbReference type="ChEBI" id="CHEBI:30616"/>
    </ligand>
</feature>
<evidence type="ECO:0000256" key="14">
    <source>
        <dbReference type="PROSITE-ProRule" id="PRU10141"/>
    </source>
</evidence>
<protein>
    <recommendedName>
        <fullName evidence="2">receptor protein-tyrosine kinase</fullName>
        <ecNumber evidence="2">2.7.10.1</ecNumber>
    </recommendedName>
</protein>
<keyword evidence="6 14" id="KW-0547">Nucleotide-binding</keyword>
<dbReference type="PROSITE" id="PS00107">
    <property type="entry name" value="PROTEIN_KINASE_ATP"/>
    <property type="match status" value="1"/>
</dbReference>
<dbReference type="FunFam" id="1.10.510.10:FF:000190">
    <property type="entry name" value="Proto-oncogene tyrosine-protein kinase receptor Ret"/>
    <property type="match status" value="1"/>
</dbReference>
<dbReference type="SUPFAM" id="SSF49265">
    <property type="entry name" value="Fibronectin type III"/>
    <property type="match status" value="1"/>
</dbReference>
<keyword evidence="4 17" id="KW-0812">Transmembrane</keyword>
<comment type="subcellular location">
    <subcellularLocation>
        <location evidence="1">Membrane</location>
        <topology evidence="1">Single-pass type I membrane protein</topology>
    </subcellularLocation>
</comment>
<evidence type="ECO:0000256" key="11">
    <source>
        <dbReference type="ARBA" id="ARBA00023137"/>
    </source>
</evidence>
<feature type="transmembrane region" description="Helical" evidence="17">
    <location>
        <begin position="1174"/>
        <end position="1193"/>
    </location>
</feature>
<dbReference type="InterPro" id="IPR036116">
    <property type="entry name" value="FN3_sf"/>
</dbReference>
<feature type="region of interest" description="Disordered" evidence="16">
    <location>
        <begin position="447"/>
        <end position="479"/>
    </location>
</feature>
<evidence type="ECO:0000256" key="10">
    <source>
        <dbReference type="ARBA" id="ARBA00023136"/>
    </source>
</evidence>
<evidence type="ECO:0000256" key="4">
    <source>
        <dbReference type="ARBA" id="ARBA00022692"/>
    </source>
</evidence>
<dbReference type="eggNOG" id="KOG0200">
    <property type="taxonomic scope" value="Eukaryota"/>
</dbReference>
<dbReference type="InterPro" id="IPR020635">
    <property type="entry name" value="Tyr_kinase_cat_dom"/>
</dbReference>
<sequence>MYYQFCDGEEEVEPRVIPKPMTKHDCFVVPTVPEISLIFEKPTARDPKNRSIDTTDSLPATVSVKPIRISDNTVKVSNPTSPISHNSDSYATWKEQNYSRETNSTSTTHISPLYKNTCSYDYAVPGTSLQNASIQKLQEQTKINDKQETLQNASKNERMYEKSVKFTCSDTGDSYHLKSQTDLLSSDKRTSSSDSLQSAQLNIADHTMRTSNNTIPDTLKKPEYFQTPHAGCQQFHVPNYSNYNIDNNETVKTLLQLVNSQNQQIKNLQLQIDRLIRMQEENFRTKPTCLCSQPLANQVFRYPINCYDPALTSSLVQSQNQSIKKNVASQNTSVVEKQDLENFSENNKLETALLEQQSKKAFMEQKVSIGVMTSFEFTVQNNPFPIDSEICDKTEAHRESNSINSRANTVNTINIHDTTEPVNRYKNTFTRKSGPAAQLENIVEDSESYLSSSQQQSSNFNASSSVKESSKLRQHLSTDLKDNNVYERASNARKTSNTSMNVDCSPIGSANCSEALVKQTNDYVTIDGKKCTYKTNINQHSLHNVHLPATDYYHSHRNKEYARNANVRQIKDIGDDSMILSGGDLKILERPPPTPEPSIHVEMQEYVSDDESDKLKHTSKIGWTFYNNVLGQVNEILQNSGVITDEDLNHVKTPCVEQENDRETKSALNTVKAATLEQLRRLGISLTENNEHRESNDNKTLDFDSSFYPRLDHQANMTHATSAVNETNTSIHMKALALKYLSDEQLTDIAWHKQESSSLKHLMLSNMQGTNMSLATMRYLERYQLLPGKNNAQAENIDQAYDKVSSKYDFKPAATNNNPALRRFPFVQTSGTTLKFCYARYTRIINLFQESCRNRCSQPIGEFEPYPRINEKADANITLHCRGMNTLIIKHPPGSYIIQQSVSVDTWGPTIVSNGGLSTFSNLTPGAFYRYRLHRITQRGFSLAETSDWFSTYAVDYQPNQVEYISVVKIEEESNNVCELRTEIVFQPVEDQSCNYNILSWSGEHDLINFYLKKSLDFRFSLRHLRYNQNITISIRSCNDNFSKASNATMFTFITPSCLQIHHNLSICAPEKVKGLQMEYIRKRSEESYDVAINWNKPFLQPDNYTLQFNSLQFEPRLLVVPGDAIKALFSNVDVRLRYEINIVAESMGGVSLPSTISGNIDEASVAELSYREIIVALSTLVIVVAIFGIIYMQHWNKREEKNKQTNTEYMHFEGSMDSLKKLLNQDYAAENSDTLLPHNKFLLAPQRLKLKGILGSGAYGIVRLASLQDEFGAIADVAVKMMKDDPTVDDIKNFYREISMMKSAGQHPNIVSLIGYCTLYNKPLLVVEYCSKGDLQTYLRTIWQNIVNAIFECRTHLKSNVVSFANKNTDQEKCVCNYQNTHTIANRLYDIQRDVTKYIENITSADLLNFARQVATGMEFLSSNRIVHRDLAARNVLVRSDRVVKISDFGLSRDIYQENVYRKKGNGKLPLKWMALEALTHQIYTTYSDVWAFGILLWEIVTLGATPYPDTPTNKILQFLKSGCRMERPPNCSRELYSIMYSCWNIRPQSRPTFTELKQNLDKLLSNYSENKYLSLCDVLYESADECNEPKSINA</sequence>
<reference evidence="19" key="1">
    <citation type="submission" date="2011-02" db="EMBL/GenBank/DDBJ databases">
        <title>The genome of the leaf-cutting ant Acromyrmex echinatior suggests key adaptations to social evolution and fungus farming.</title>
        <authorList>
            <person name="Nygaard S."/>
            <person name="Zhang G."/>
        </authorList>
    </citation>
    <scope>NUCLEOTIDE SEQUENCE</scope>
</reference>
<evidence type="ECO:0000256" key="13">
    <source>
        <dbReference type="ARBA" id="ARBA00051243"/>
    </source>
</evidence>
<keyword evidence="12" id="KW-0325">Glycoprotein</keyword>
<dbReference type="InterPro" id="IPR050122">
    <property type="entry name" value="RTK"/>
</dbReference>
<evidence type="ECO:0000313" key="20">
    <source>
        <dbReference type="Proteomes" id="UP000007755"/>
    </source>
</evidence>
<keyword evidence="7" id="KW-0418">Kinase</keyword>
<evidence type="ECO:0000256" key="16">
    <source>
        <dbReference type="SAM" id="MobiDB-lite"/>
    </source>
</evidence>
<dbReference type="PANTHER" id="PTHR24416:SF620">
    <property type="entry name" value="TYROSINE-PROTEIN KINASE RECEPTOR TORSO"/>
    <property type="match status" value="1"/>
</dbReference>
<dbReference type="PANTHER" id="PTHR24416">
    <property type="entry name" value="TYROSINE-PROTEIN KINASE RECEPTOR"/>
    <property type="match status" value="1"/>
</dbReference>
<keyword evidence="15" id="KW-0175">Coiled coil</keyword>
<name>F4X802_ACREC</name>
<dbReference type="Pfam" id="PF07714">
    <property type="entry name" value="PK_Tyr_Ser-Thr"/>
    <property type="match status" value="1"/>
</dbReference>
<evidence type="ECO:0000256" key="6">
    <source>
        <dbReference type="ARBA" id="ARBA00022741"/>
    </source>
</evidence>
<keyword evidence="19" id="KW-0675">Receptor</keyword>